<dbReference type="Pfam" id="PF00440">
    <property type="entry name" value="TetR_N"/>
    <property type="match status" value="1"/>
</dbReference>
<dbReference type="PROSITE" id="PS01081">
    <property type="entry name" value="HTH_TETR_1"/>
    <property type="match status" value="1"/>
</dbReference>
<dbReference type="AlphaFoldDB" id="A0A0F7W495"/>
<dbReference type="PANTHER" id="PTHR30055">
    <property type="entry name" value="HTH-TYPE TRANSCRIPTIONAL REGULATOR RUTR"/>
    <property type="match status" value="1"/>
</dbReference>
<evidence type="ECO:0000256" key="4">
    <source>
        <dbReference type="PROSITE-ProRule" id="PRU00335"/>
    </source>
</evidence>
<name>A0A0F7W495_STRLW</name>
<evidence type="ECO:0000256" key="1">
    <source>
        <dbReference type="ARBA" id="ARBA00023015"/>
    </source>
</evidence>
<dbReference type="Gene3D" id="1.10.357.10">
    <property type="entry name" value="Tetracycline Repressor, domain 2"/>
    <property type="match status" value="1"/>
</dbReference>
<protein>
    <submittedName>
        <fullName evidence="6">TetR Family Transcriptional Regulator</fullName>
    </submittedName>
</protein>
<dbReference type="InterPro" id="IPR009057">
    <property type="entry name" value="Homeodomain-like_sf"/>
</dbReference>
<dbReference type="PANTHER" id="PTHR30055:SF234">
    <property type="entry name" value="HTH-TYPE TRANSCRIPTIONAL REGULATOR BETI"/>
    <property type="match status" value="1"/>
</dbReference>
<organism evidence="6 7">
    <name type="scientific">Streptomyces leeuwenhoekii</name>
    <dbReference type="NCBI Taxonomy" id="1437453"/>
    <lineage>
        <taxon>Bacteria</taxon>
        <taxon>Bacillati</taxon>
        <taxon>Actinomycetota</taxon>
        <taxon>Actinomycetes</taxon>
        <taxon>Kitasatosporales</taxon>
        <taxon>Streptomycetaceae</taxon>
        <taxon>Streptomyces</taxon>
    </lineage>
</organism>
<feature type="domain" description="HTH tetR-type" evidence="5">
    <location>
        <begin position="23"/>
        <end position="83"/>
    </location>
</feature>
<dbReference type="InterPro" id="IPR050109">
    <property type="entry name" value="HTH-type_TetR-like_transc_reg"/>
</dbReference>
<dbReference type="EMBL" id="LN831790">
    <property type="protein sequence ID" value="CQR65563.1"/>
    <property type="molecule type" value="Genomic_DNA"/>
</dbReference>
<dbReference type="GO" id="GO:0003700">
    <property type="term" value="F:DNA-binding transcription factor activity"/>
    <property type="evidence" value="ECO:0007669"/>
    <property type="project" value="TreeGrafter"/>
</dbReference>
<keyword evidence="2 4" id="KW-0238">DNA-binding</keyword>
<sequence length="228" mass="25039">MSTSQKRPVKLSGVRAPKQERSQRSFELVLDTTLELLAEKGYQGFSLTEVSRRSKVSVGAIYTRVDGKDAILRAAQERFQELLSAEHRELVRGDRWEGKPLAGLLPELVGEFAGLLQRRGKVLGAFMQLGSVDETVARVGKAGYFDLRDRFTALLLERRDEIRHPDPERAVRSCFVTVYATLARAMALDVAAEAAEAAGSDSGDLSDLIEDLGGMTLAFLRCEVPAGI</sequence>
<dbReference type="SUPFAM" id="SSF46689">
    <property type="entry name" value="Homeodomain-like"/>
    <property type="match status" value="1"/>
</dbReference>
<dbReference type="InterPro" id="IPR023772">
    <property type="entry name" value="DNA-bd_HTH_TetR-type_CS"/>
</dbReference>
<dbReference type="PROSITE" id="PS50977">
    <property type="entry name" value="HTH_TETR_2"/>
    <property type="match status" value="1"/>
</dbReference>
<dbReference type="Proteomes" id="UP000035016">
    <property type="component" value="Chromosome Chromosome"/>
</dbReference>
<keyword evidence="3" id="KW-0804">Transcription</keyword>
<evidence type="ECO:0000313" key="7">
    <source>
        <dbReference type="Proteomes" id="UP000035016"/>
    </source>
</evidence>
<dbReference type="InterPro" id="IPR001647">
    <property type="entry name" value="HTH_TetR"/>
</dbReference>
<dbReference type="KEGG" id="sle:sle_61070"/>
<evidence type="ECO:0000259" key="5">
    <source>
        <dbReference type="PROSITE" id="PS50977"/>
    </source>
</evidence>
<evidence type="ECO:0000256" key="3">
    <source>
        <dbReference type="ARBA" id="ARBA00023163"/>
    </source>
</evidence>
<dbReference type="GO" id="GO:0000976">
    <property type="term" value="F:transcription cis-regulatory region binding"/>
    <property type="evidence" value="ECO:0007669"/>
    <property type="project" value="TreeGrafter"/>
</dbReference>
<evidence type="ECO:0000256" key="2">
    <source>
        <dbReference type="ARBA" id="ARBA00023125"/>
    </source>
</evidence>
<feature type="DNA-binding region" description="H-T-H motif" evidence="4">
    <location>
        <begin position="46"/>
        <end position="65"/>
    </location>
</feature>
<accession>A0A0F7W495</accession>
<reference evidence="6 7" key="1">
    <citation type="submission" date="2015-02" db="EMBL/GenBank/DDBJ databases">
        <authorList>
            <person name="Gomez-Escribano P.J."/>
        </authorList>
    </citation>
    <scope>NUCLEOTIDE SEQUENCE [LARGE SCALE GENOMIC DNA]</scope>
    <source>
        <strain evidence="7">C34 (DSM 42122 / NRRL B-24963)</strain>
    </source>
</reference>
<dbReference type="PRINTS" id="PR00455">
    <property type="entry name" value="HTHTETR"/>
</dbReference>
<gene>
    <name evidence="6" type="primary">sle_61070</name>
</gene>
<keyword evidence="1" id="KW-0805">Transcription regulation</keyword>
<dbReference type="RefSeq" id="WP_029384417.1">
    <property type="nucleotide sequence ID" value="NZ_AZSD01000226.1"/>
</dbReference>
<evidence type="ECO:0000313" key="6">
    <source>
        <dbReference type="EMBL" id="CQR65563.1"/>
    </source>
</evidence>
<proteinExistence type="predicted"/>